<proteinExistence type="predicted"/>
<keyword evidence="4" id="KW-0676">Redox-active center</keyword>
<dbReference type="InterPro" id="IPR036249">
    <property type="entry name" value="Thioredoxin-like_sf"/>
</dbReference>
<dbReference type="Pfam" id="PF00085">
    <property type="entry name" value="Thioredoxin"/>
    <property type="match status" value="1"/>
</dbReference>
<dbReference type="PANTHER" id="PTHR45663:SF11">
    <property type="entry name" value="GEO12009P1"/>
    <property type="match status" value="1"/>
</dbReference>
<dbReference type="PROSITE" id="PS51352">
    <property type="entry name" value="THIOREDOXIN_2"/>
    <property type="match status" value="1"/>
</dbReference>
<reference evidence="6 7" key="1">
    <citation type="submission" date="2016-07" db="EMBL/GenBank/DDBJ databases">
        <title>Pervasive Adenine N6-methylation of Active Genes in Fungi.</title>
        <authorList>
            <consortium name="DOE Joint Genome Institute"/>
            <person name="Mondo S.J."/>
            <person name="Dannebaum R.O."/>
            <person name="Kuo R.C."/>
            <person name="Labutti K."/>
            <person name="Haridas S."/>
            <person name="Kuo A."/>
            <person name="Salamov A."/>
            <person name="Ahrendt S.R."/>
            <person name="Lipzen A."/>
            <person name="Sullivan W."/>
            <person name="Andreopoulos W.B."/>
            <person name="Clum A."/>
            <person name="Lindquist E."/>
            <person name="Daum C."/>
            <person name="Ramamoorthy G.K."/>
            <person name="Gryganskyi A."/>
            <person name="Culley D."/>
            <person name="Magnuson J.K."/>
            <person name="James T.Y."/>
            <person name="O'Malley M.A."/>
            <person name="Stajich J.E."/>
            <person name="Spatafora J.W."/>
            <person name="Visel A."/>
            <person name="Grigoriev I.V."/>
        </authorList>
    </citation>
    <scope>NUCLEOTIDE SEQUENCE [LARGE SCALE GENOMIC DNA]</scope>
    <source>
        <strain evidence="6 7">NRRL 3301</strain>
    </source>
</reference>
<dbReference type="GO" id="GO:0005737">
    <property type="term" value="C:cytoplasm"/>
    <property type="evidence" value="ECO:0007669"/>
    <property type="project" value="TreeGrafter"/>
</dbReference>
<organism evidence="6 7">
    <name type="scientific">Hesseltinella vesiculosa</name>
    <dbReference type="NCBI Taxonomy" id="101127"/>
    <lineage>
        <taxon>Eukaryota</taxon>
        <taxon>Fungi</taxon>
        <taxon>Fungi incertae sedis</taxon>
        <taxon>Mucoromycota</taxon>
        <taxon>Mucoromycotina</taxon>
        <taxon>Mucoromycetes</taxon>
        <taxon>Mucorales</taxon>
        <taxon>Cunninghamellaceae</taxon>
        <taxon>Hesseltinella</taxon>
    </lineage>
</organism>
<evidence type="ECO:0000256" key="1">
    <source>
        <dbReference type="ARBA" id="ARBA00022448"/>
    </source>
</evidence>
<evidence type="ECO:0000256" key="2">
    <source>
        <dbReference type="ARBA" id="ARBA00022982"/>
    </source>
</evidence>
<dbReference type="NCBIfam" id="TIGR01068">
    <property type="entry name" value="thioredoxin"/>
    <property type="match status" value="1"/>
</dbReference>
<dbReference type="PANTHER" id="PTHR45663">
    <property type="entry name" value="GEO12009P1"/>
    <property type="match status" value="1"/>
</dbReference>
<dbReference type="GO" id="GO:0015035">
    <property type="term" value="F:protein-disulfide reductase activity"/>
    <property type="evidence" value="ECO:0007669"/>
    <property type="project" value="InterPro"/>
</dbReference>
<evidence type="ECO:0000313" key="7">
    <source>
        <dbReference type="Proteomes" id="UP000242146"/>
    </source>
</evidence>
<dbReference type="CDD" id="cd02947">
    <property type="entry name" value="TRX_family"/>
    <property type="match status" value="1"/>
</dbReference>
<dbReference type="AlphaFoldDB" id="A0A1X2G795"/>
<dbReference type="PRINTS" id="PR00421">
    <property type="entry name" value="THIOREDOXIN"/>
</dbReference>
<evidence type="ECO:0000259" key="5">
    <source>
        <dbReference type="PROSITE" id="PS51352"/>
    </source>
</evidence>
<gene>
    <name evidence="6" type="ORF">DM01DRAFT_1410733</name>
</gene>
<feature type="domain" description="Thioredoxin" evidence="5">
    <location>
        <begin position="13"/>
        <end position="136"/>
    </location>
</feature>
<dbReference type="PROSITE" id="PS00194">
    <property type="entry name" value="THIOREDOXIN_1"/>
    <property type="match status" value="1"/>
</dbReference>
<dbReference type="SUPFAM" id="SSF52833">
    <property type="entry name" value="Thioredoxin-like"/>
    <property type="match status" value="1"/>
</dbReference>
<dbReference type="FunFam" id="3.40.30.10:FF:000001">
    <property type="entry name" value="Thioredoxin"/>
    <property type="match status" value="1"/>
</dbReference>
<accession>A0A1X2G795</accession>
<dbReference type="InterPro" id="IPR017937">
    <property type="entry name" value="Thioredoxin_CS"/>
</dbReference>
<evidence type="ECO:0000256" key="3">
    <source>
        <dbReference type="ARBA" id="ARBA00023157"/>
    </source>
</evidence>
<protein>
    <submittedName>
        <fullName evidence="6">Thioredoxin</fullName>
    </submittedName>
</protein>
<dbReference type="InterPro" id="IPR013766">
    <property type="entry name" value="Thioredoxin_domain"/>
</dbReference>
<dbReference type="Proteomes" id="UP000242146">
    <property type="component" value="Unassembled WGS sequence"/>
</dbReference>
<keyword evidence="1" id="KW-0813">Transport</keyword>
<keyword evidence="7" id="KW-1185">Reference proteome</keyword>
<evidence type="ECO:0000313" key="6">
    <source>
        <dbReference type="EMBL" id="ORX46064.1"/>
    </source>
</evidence>
<sequence>MNTLRIIATKTTPVRGNLLRSFHTNRPCFTGKTVEATSETFDKLVTKADHPVIVDFYADWCGPCKMLGPILSKVVEANPKVTLVKINVDDHNDVAATYKVAALPTVAAFHNGKIIDQFVGMRPKPQVETFVKAAADKA</sequence>
<keyword evidence="2" id="KW-0249">Electron transport</keyword>
<keyword evidence="3" id="KW-1015">Disulfide bond</keyword>
<dbReference type="EMBL" id="MCGT01000039">
    <property type="protein sequence ID" value="ORX46064.1"/>
    <property type="molecule type" value="Genomic_DNA"/>
</dbReference>
<evidence type="ECO:0000256" key="4">
    <source>
        <dbReference type="ARBA" id="ARBA00023284"/>
    </source>
</evidence>
<name>A0A1X2G795_9FUNG</name>
<dbReference type="STRING" id="101127.A0A1X2G795"/>
<dbReference type="InterPro" id="IPR005746">
    <property type="entry name" value="Thioredoxin"/>
</dbReference>
<dbReference type="Gene3D" id="3.40.30.10">
    <property type="entry name" value="Glutaredoxin"/>
    <property type="match status" value="1"/>
</dbReference>
<comment type="caution">
    <text evidence="6">The sequence shown here is derived from an EMBL/GenBank/DDBJ whole genome shotgun (WGS) entry which is preliminary data.</text>
</comment>
<dbReference type="OrthoDB" id="2121326at2759"/>